<accession>A0A9Q3PMD8</accession>
<dbReference type="AlphaFoldDB" id="A0A9Q3PMD8"/>
<evidence type="ECO:0000259" key="2">
    <source>
        <dbReference type="PROSITE" id="PS50013"/>
    </source>
</evidence>
<dbReference type="Gene3D" id="2.40.50.40">
    <property type="match status" value="1"/>
</dbReference>
<dbReference type="CDD" id="cd00024">
    <property type="entry name" value="CD_CSD"/>
    <property type="match status" value="1"/>
</dbReference>
<dbReference type="Proteomes" id="UP000765509">
    <property type="component" value="Unassembled WGS sequence"/>
</dbReference>
<sequence length="118" mass="14005">MEVLPPSLPYFTRRTSQDISNPKRHKEPSPQIIIEEEEDRQVSKILDSKIKRERLWYFVEHKGFNQYPERSIWEPTKNLNNCPELVKDFHSLYPDKPGLNSSRASIFMVLGGDRNYQK</sequence>
<dbReference type="Pfam" id="PF00385">
    <property type="entry name" value="Chromo"/>
    <property type="match status" value="1"/>
</dbReference>
<dbReference type="PROSITE" id="PS50013">
    <property type="entry name" value="CHROMO_2"/>
    <property type="match status" value="1"/>
</dbReference>
<name>A0A9Q3PMD8_9BASI</name>
<proteinExistence type="predicted"/>
<dbReference type="EMBL" id="AVOT02080130">
    <property type="protein sequence ID" value="MBW0567049.1"/>
    <property type="molecule type" value="Genomic_DNA"/>
</dbReference>
<protein>
    <recommendedName>
        <fullName evidence="2">Chromo domain-containing protein</fullName>
    </recommendedName>
</protein>
<evidence type="ECO:0000313" key="4">
    <source>
        <dbReference type="Proteomes" id="UP000765509"/>
    </source>
</evidence>
<dbReference type="SUPFAM" id="SSF54160">
    <property type="entry name" value="Chromo domain-like"/>
    <property type="match status" value="1"/>
</dbReference>
<comment type="caution">
    <text evidence="3">The sequence shown here is derived from an EMBL/GenBank/DDBJ whole genome shotgun (WGS) entry which is preliminary data.</text>
</comment>
<dbReference type="InterPro" id="IPR000953">
    <property type="entry name" value="Chromo/chromo_shadow_dom"/>
</dbReference>
<feature type="domain" description="Chromo" evidence="2">
    <location>
        <begin position="40"/>
        <end position="90"/>
    </location>
</feature>
<dbReference type="InterPro" id="IPR023780">
    <property type="entry name" value="Chromo_domain"/>
</dbReference>
<dbReference type="GO" id="GO:0006338">
    <property type="term" value="P:chromatin remodeling"/>
    <property type="evidence" value="ECO:0007669"/>
    <property type="project" value="UniProtKB-ARBA"/>
</dbReference>
<gene>
    <name evidence="3" type="ORF">O181_106764</name>
</gene>
<organism evidence="3 4">
    <name type="scientific">Austropuccinia psidii MF-1</name>
    <dbReference type="NCBI Taxonomy" id="1389203"/>
    <lineage>
        <taxon>Eukaryota</taxon>
        <taxon>Fungi</taxon>
        <taxon>Dikarya</taxon>
        <taxon>Basidiomycota</taxon>
        <taxon>Pucciniomycotina</taxon>
        <taxon>Pucciniomycetes</taxon>
        <taxon>Pucciniales</taxon>
        <taxon>Sphaerophragmiaceae</taxon>
        <taxon>Austropuccinia</taxon>
    </lineage>
</organism>
<evidence type="ECO:0000313" key="3">
    <source>
        <dbReference type="EMBL" id="MBW0567049.1"/>
    </source>
</evidence>
<feature type="region of interest" description="Disordered" evidence="1">
    <location>
        <begin position="1"/>
        <end position="36"/>
    </location>
</feature>
<reference evidence="3" key="1">
    <citation type="submission" date="2021-03" db="EMBL/GenBank/DDBJ databases">
        <title>Draft genome sequence of rust myrtle Austropuccinia psidii MF-1, a brazilian biotype.</title>
        <authorList>
            <person name="Quecine M.C."/>
            <person name="Pachon D.M.R."/>
            <person name="Bonatelli M.L."/>
            <person name="Correr F.H."/>
            <person name="Franceschini L.M."/>
            <person name="Leite T.F."/>
            <person name="Margarido G.R.A."/>
            <person name="Almeida C.A."/>
            <person name="Ferrarezi J.A."/>
            <person name="Labate C.A."/>
        </authorList>
    </citation>
    <scope>NUCLEOTIDE SEQUENCE</scope>
    <source>
        <strain evidence="3">MF-1</strain>
    </source>
</reference>
<evidence type="ECO:0000256" key="1">
    <source>
        <dbReference type="SAM" id="MobiDB-lite"/>
    </source>
</evidence>
<dbReference type="InterPro" id="IPR016197">
    <property type="entry name" value="Chromo-like_dom_sf"/>
</dbReference>
<dbReference type="OrthoDB" id="433924at2759"/>
<keyword evidence="4" id="KW-1185">Reference proteome</keyword>